<proteinExistence type="predicted"/>
<dbReference type="VEuPathDB" id="TriTrypDB:Tbg972.11.13140"/>
<dbReference type="ESTHER" id="tryb2-q383a9">
    <property type="family name" value="Duf_676"/>
</dbReference>
<dbReference type="Gene3D" id="3.40.50.1820">
    <property type="entry name" value="alpha/beta hydrolase"/>
    <property type="match status" value="1"/>
</dbReference>
<dbReference type="GeneID" id="23866481"/>
<feature type="domain" description="DUF676" evidence="1">
    <location>
        <begin position="6"/>
        <end position="205"/>
    </location>
</feature>
<dbReference type="Pfam" id="PF05057">
    <property type="entry name" value="DUF676"/>
    <property type="match status" value="1"/>
</dbReference>
<dbReference type="InterPro" id="IPR007751">
    <property type="entry name" value="DUF676_lipase-like"/>
</dbReference>
<evidence type="ECO:0000259" key="1">
    <source>
        <dbReference type="Pfam" id="PF05057"/>
    </source>
</evidence>
<evidence type="ECO:0000313" key="2">
    <source>
        <dbReference type="EMBL" id="CBH18195.1"/>
    </source>
</evidence>
<dbReference type="RefSeq" id="XP_011780459.1">
    <property type="nucleotide sequence ID" value="XM_011782157.1"/>
</dbReference>
<dbReference type="PANTHER" id="PTHR12482:SF5">
    <property type="entry name" value="DUF676 DOMAIN-CONTAINING PROTEIN"/>
    <property type="match status" value="1"/>
</dbReference>
<dbReference type="InterPro" id="IPR029058">
    <property type="entry name" value="AB_hydrolase_fold"/>
</dbReference>
<organism evidence="2 3">
    <name type="scientific">Trypanosoma brucei gambiense (strain MHOM/CI/86/DAL972)</name>
    <dbReference type="NCBI Taxonomy" id="679716"/>
    <lineage>
        <taxon>Eukaryota</taxon>
        <taxon>Discoba</taxon>
        <taxon>Euglenozoa</taxon>
        <taxon>Kinetoplastea</taxon>
        <taxon>Metakinetoplastina</taxon>
        <taxon>Trypanosomatida</taxon>
        <taxon>Trypanosomatidae</taxon>
        <taxon>Trypanosoma</taxon>
    </lineage>
</organism>
<name>D0A944_TRYB9</name>
<dbReference type="OrthoDB" id="273452at2759"/>
<dbReference type="KEGG" id="tbg:TbgDal_XI13140"/>
<evidence type="ECO:0000313" key="3">
    <source>
        <dbReference type="Proteomes" id="UP000002316"/>
    </source>
</evidence>
<dbReference type="InterPro" id="IPR044294">
    <property type="entry name" value="Lipase-like"/>
</dbReference>
<protein>
    <recommendedName>
        <fullName evidence="1">DUF676 domain-containing protein</fullName>
    </recommendedName>
</protein>
<dbReference type="SUPFAM" id="SSF53474">
    <property type="entry name" value="alpha/beta-Hydrolases"/>
    <property type="match status" value="1"/>
</dbReference>
<dbReference type="EMBL" id="FN554974">
    <property type="protein sequence ID" value="CBH18195.1"/>
    <property type="molecule type" value="Genomic_DNA"/>
</dbReference>
<dbReference type="AlphaFoldDB" id="D0A944"/>
<accession>D0A944</accession>
<sequence length="365" mass="41437">MTVAKKCMVVLQHGSHGTHLDLACLSQYLKAKDPRLIVWESYKNEGMRTDDGVVPCGERLADDLIREIKELCSTPTQSGGDGGREKVVVQMSFVCHSMGGLIVREALPRVWDKVESQKGKLEIEWNMFCTIATPHGGVCQMASTLRYYLGRLISFFYSTSYHDMFLGSDVLTDRLLSPKHLSCLAAFKRRLLVSSINDILVPLMSSGFMLTPSQRGLAGDMLREEQKQLCAFNEREMYDKMRTITEIPKEEWPANKFLAERRIAKTLVQAVGNFDSVVVDLRSPRLEELYEDRKRRTTAWYGANKRSHQAMVCKPPFDTVEEAFGFVSHMVGDEVLATFQEQKGRTMFPLPPAHTHTHTLSPNYF</sequence>
<gene>
    <name evidence="2" type="ORF">TbgDal_XI13140</name>
</gene>
<dbReference type="Proteomes" id="UP000002316">
    <property type="component" value="Chromosome 11"/>
</dbReference>
<reference evidence="3" key="1">
    <citation type="journal article" date="2010" name="PLoS Negl. Trop. Dis.">
        <title>The genome sequence of Trypanosoma brucei gambiense, causative agent of chronic human african trypanosomiasis.</title>
        <authorList>
            <person name="Jackson A.P."/>
            <person name="Sanders M."/>
            <person name="Berry A."/>
            <person name="McQuillan J."/>
            <person name="Aslett M.A."/>
            <person name="Quail M.A."/>
            <person name="Chukualim B."/>
            <person name="Capewell P."/>
            <person name="MacLeod A."/>
            <person name="Melville S.E."/>
            <person name="Gibson W."/>
            <person name="Barry J.D."/>
            <person name="Berriman M."/>
            <person name="Hertz-Fowler C."/>
        </authorList>
    </citation>
    <scope>NUCLEOTIDE SEQUENCE [LARGE SCALE GENOMIC DNA]</scope>
    <source>
        <strain evidence="3">MHOM/CI/86/DAL972</strain>
    </source>
</reference>
<dbReference type="PANTHER" id="PTHR12482">
    <property type="entry name" value="LIPASE ROG1-RELATED-RELATED"/>
    <property type="match status" value="1"/>
</dbReference>